<protein>
    <submittedName>
        <fullName evidence="1">Uncharacterized protein</fullName>
    </submittedName>
</protein>
<gene>
    <name evidence="1" type="ORF">METZ01_LOCUS20130</name>
</gene>
<evidence type="ECO:0000313" key="1">
    <source>
        <dbReference type="EMBL" id="SUZ67276.1"/>
    </source>
</evidence>
<dbReference type="AlphaFoldDB" id="A0A381PJT0"/>
<proteinExistence type="predicted"/>
<organism evidence="1">
    <name type="scientific">marine metagenome</name>
    <dbReference type="NCBI Taxonomy" id="408172"/>
    <lineage>
        <taxon>unclassified sequences</taxon>
        <taxon>metagenomes</taxon>
        <taxon>ecological metagenomes</taxon>
    </lineage>
</organism>
<reference evidence="1" key="1">
    <citation type="submission" date="2018-05" db="EMBL/GenBank/DDBJ databases">
        <authorList>
            <person name="Lanie J.A."/>
            <person name="Ng W.-L."/>
            <person name="Kazmierczak K.M."/>
            <person name="Andrzejewski T.M."/>
            <person name="Davidsen T.M."/>
            <person name="Wayne K.J."/>
            <person name="Tettelin H."/>
            <person name="Glass J.I."/>
            <person name="Rusch D."/>
            <person name="Podicherti R."/>
            <person name="Tsui H.-C.T."/>
            <person name="Winkler M.E."/>
        </authorList>
    </citation>
    <scope>NUCLEOTIDE SEQUENCE</scope>
</reference>
<name>A0A381PJT0_9ZZZZ</name>
<dbReference type="EMBL" id="UINC01001007">
    <property type="protein sequence ID" value="SUZ67276.1"/>
    <property type="molecule type" value="Genomic_DNA"/>
</dbReference>
<sequence length="26" mass="2956">MMLDLFLQSTVQGGFFLELCSTEQCD</sequence>
<accession>A0A381PJT0</accession>